<keyword evidence="3" id="KW-0808">Transferase</keyword>
<dbReference type="InterPro" id="IPR001296">
    <property type="entry name" value="Glyco_trans_1"/>
</dbReference>
<dbReference type="PANTHER" id="PTHR12526">
    <property type="entry name" value="GLYCOSYLTRANSFERASE"/>
    <property type="match status" value="1"/>
</dbReference>
<dbReference type="RefSeq" id="WP_148896876.1">
    <property type="nucleotide sequence ID" value="NZ_VNIB01000015.1"/>
</dbReference>
<dbReference type="Pfam" id="PF13439">
    <property type="entry name" value="Glyco_transf_4"/>
    <property type="match status" value="1"/>
</dbReference>
<dbReference type="OrthoDB" id="509705at2"/>
<feature type="domain" description="Glycosyltransferase subfamily 4-like N-terminal" evidence="2">
    <location>
        <begin position="22"/>
        <end position="157"/>
    </location>
</feature>
<protein>
    <submittedName>
        <fullName evidence="3">Glycosyltransferase involved in cell wall biosynthesis</fullName>
    </submittedName>
</protein>
<dbReference type="Proteomes" id="UP000324159">
    <property type="component" value="Unassembled WGS sequence"/>
</dbReference>
<dbReference type="AlphaFoldDB" id="A0A5D3WGL0"/>
<dbReference type="Pfam" id="PF00534">
    <property type="entry name" value="Glycos_transf_1"/>
    <property type="match status" value="1"/>
</dbReference>
<evidence type="ECO:0000313" key="4">
    <source>
        <dbReference type="Proteomes" id="UP000324159"/>
    </source>
</evidence>
<organism evidence="3 4">
    <name type="scientific">Geothermobacter ehrlichii</name>
    <dbReference type="NCBI Taxonomy" id="213224"/>
    <lineage>
        <taxon>Bacteria</taxon>
        <taxon>Pseudomonadati</taxon>
        <taxon>Thermodesulfobacteriota</taxon>
        <taxon>Desulfuromonadia</taxon>
        <taxon>Desulfuromonadales</taxon>
        <taxon>Geothermobacteraceae</taxon>
        <taxon>Geothermobacter</taxon>
    </lineage>
</organism>
<evidence type="ECO:0000259" key="2">
    <source>
        <dbReference type="Pfam" id="PF13439"/>
    </source>
</evidence>
<reference evidence="3 4" key="1">
    <citation type="submission" date="2019-07" db="EMBL/GenBank/DDBJ databases">
        <title>Genomic Encyclopedia of Type Strains, Phase IV (KMG-IV): sequencing the most valuable type-strain genomes for metagenomic binning, comparative biology and taxonomic classification.</title>
        <authorList>
            <person name="Goeker M."/>
        </authorList>
    </citation>
    <scope>NUCLEOTIDE SEQUENCE [LARGE SCALE GENOMIC DNA]</scope>
    <source>
        <strain evidence="3 4">SS015</strain>
    </source>
</reference>
<accession>A0A5D3WGL0</accession>
<dbReference type="InterPro" id="IPR028098">
    <property type="entry name" value="Glyco_trans_4-like_N"/>
</dbReference>
<evidence type="ECO:0000259" key="1">
    <source>
        <dbReference type="Pfam" id="PF00534"/>
    </source>
</evidence>
<dbReference type="SUPFAM" id="SSF53756">
    <property type="entry name" value="UDP-Glycosyltransferase/glycogen phosphorylase"/>
    <property type="match status" value="1"/>
</dbReference>
<gene>
    <name evidence="3" type="ORF">EDC39_1157</name>
</gene>
<feature type="domain" description="Glycosyl transferase family 1" evidence="1">
    <location>
        <begin position="180"/>
        <end position="333"/>
    </location>
</feature>
<name>A0A5D3WGL0_9BACT</name>
<dbReference type="GO" id="GO:0016757">
    <property type="term" value="F:glycosyltransferase activity"/>
    <property type="evidence" value="ECO:0007669"/>
    <property type="project" value="InterPro"/>
</dbReference>
<sequence>MKTAIKVLYLLHDSRRSGVPAVASAFIKRATMVGVKPTVLFAYNGIYASELKNAGIPTLTLGSRTPFLWRFKRFLMNVFLLLKGKEFDVVHIHSVKLACSVLVARLLGLKAVFHLHELPRRVSYLLRLAMASADCVVFCSETCAAHFDGIPVRKKKTIVNAMAFGRQSPTVHSDNDVLPVVMVASLNRNKGQHLLLKAFSRLRDPRAQLWLYGTTGLSAHGYTRYLKRYAAKHGIADRVFMPGPTSDVFSVFSNAAVVVHPSSTESFGMALVEAQSCGVPVIAHDLEGMREVVKNDVTGYLVSPGDVEQMARRLEELLSDAGLRNRMGAQGYRMVRECFDIESRIPEYRKLYEDMVSP</sequence>
<evidence type="ECO:0000313" key="3">
    <source>
        <dbReference type="EMBL" id="TYO96061.1"/>
    </source>
</evidence>
<dbReference type="EMBL" id="VNIB01000015">
    <property type="protein sequence ID" value="TYO96061.1"/>
    <property type="molecule type" value="Genomic_DNA"/>
</dbReference>
<dbReference type="Gene3D" id="3.40.50.2000">
    <property type="entry name" value="Glycogen Phosphorylase B"/>
    <property type="match status" value="2"/>
</dbReference>
<comment type="caution">
    <text evidence="3">The sequence shown here is derived from an EMBL/GenBank/DDBJ whole genome shotgun (WGS) entry which is preliminary data.</text>
</comment>
<proteinExistence type="predicted"/>
<keyword evidence="4" id="KW-1185">Reference proteome</keyword>